<comment type="subcellular location">
    <subcellularLocation>
        <location evidence="1">Cell membrane</location>
        <topology evidence="1">Multi-pass membrane protein</topology>
    </subcellularLocation>
</comment>
<sequence length="48" mass="5027">MPPRVFVSYVSGLLTLALAIVTVIGMLAAPWVITITAPGLPIPPISLR</sequence>
<organism evidence="11 12">
    <name type="scientific">Klebsiella pneumoniae</name>
    <dbReference type="NCBI Taxonomy" id="573"/>
    <lineage>
        <taxon>Bacteria</taxon>
        <taxon>Pseudomonadati</taxon>
        <taxon>Pseudomonadota</taxon>
        <taxon>Gammaproteobacteria</taxon>
        <taxon>Enterobacterales</taxon>
        <taxon>Enterobacteriaceae</taxon>
        <taxon>Klebsiella/Raoultella group</taxon>
        <taxon>Klebsiella</taxon>
        <taxon>Klebsiella pneumoniae complex</taxon>
    </lineage>
</organism>
<evidence type="ECO:0000256" key="7">
    <source>
        <dbReference type="ARBA" id="ARBA00023136"/>
    </source>
</evidence>
<keyword evidence="3 10" id="KW-0812">Transmembrane</keyword>
<evidence type="ECO:0000256" key="6">
    <source>
        <dbReference type="ARBA" id="ARBA00022989"/>
    </source>
</evidence>
<evidence type="ECO:0000256" key="10">
    <source>
        <dbReference type="SAM" id="Phobius"/>
    </source>
</evidence>
<evidence type="ECO:0000313" key="12">
    <source>
        <dbReference type="Proteomes" id="UP000255518"/>
    </source>
</evidence>
<comment type="similarity">
    <text evidence="9">Belongs to the MurJ/MviN family.</text>
</comment>
<evidence type="ECO:0000256" key="8">
    <source>
        <dbReference type="ARBA" id="ARBA00060041"/>
    </source>
</evidence>
<dbReference type="GO" id="GO:0008360">
    <property type="term" value="P:regulation of cell shape"/>
    <property type="evidence" value="ECO:0007669"/>
    <property type="project" value="UniProtKB-KW"/>
</dbReference>
<dbReference type="Proteomes" id="UP000255518">
    <property type="component" value="Unassembled WGS sequence"/>
</dbReference>
<evidence type="ECO:0000313" key="11">
    <source>
        <dbReference type="EMBL" id="STT02708.1"/>
    </source>
</evidence>
<evidence type="ECO:0000256" key="3">
    <source>
        <dbReference type="ARBA" id="ARBA00022692"/>
    </source>
</evidence>
<evidence type="ECO:0000256" key="5">
    <source>
        <dbReference type="ARBA" id="ARBA00022984"/>
    </source>
</evidence>
<gene>
    <name evidence="11" type="primary">mviN_1</name>
    <name evidence="11" type="ORF">NCTC13443_03064</name>
</gene>
<evidence type="ECO:0000256" key="9">
    <source>
        <dbReference type="ARBA" id="ARBA00061532"/>
    </source>
</evidence>
<evidence type="ECO:0000256" key="4">
    <source>
        <dbReference type="ARBA" id="ARBA00022960"/>
    </source>
</evidence>
<reference evidence="11 12" key="1">
    <citation type="submission" date="2018-06" db="EMBL/GenBank/DDBJ databases">
        <authorList>
            <consortium name="Pathogen Informatics"/>
            <person name="Doyle S."/>
        </authorList>
    </citation>
    <scope>NUCLEOTIDE SEQUENCE [LARGE SCALE GENOMIC DNA]</scope>
    <source>
        <strain evidence="11 12">NCTC13443</strain>
    </source>
</reference>
<keyword evidence="5" id="KW-0573">Peptidoglycan synthesis</keyword>
<proteinExistence type="inferred from homology"/>
<feature type="transmembrane region" description="Helical" evidence="10">
    <location>
        <begin position="6"/>
        <end position="33"/>
    </location>
</feature>
<accession>A0A377V0T5</accession>
<keyword evidence="4" id="KW-0133">Cell shape</keyword>
<keyword evidence="6 10" id="KW-1133">Transmembrane helix</keyword>
<evidence type="ECO:0000256" key="1">
    <source>
        <dbReference type="ARBA" id="ARBA00004651"/>
    </source>
</evidence>
<dbReference type="GO" id="GO:0009252">
    <property type="term" value="P:peptidoglycan biosynthetic process"/>
    <property type="evidence" value="ECO:0007669"/>
    <property type="project" value="UniProtKB-KW"/>
</dbReference>
<dbReference type="AlphaFoldDB" id="A0A377V0T5"/>
<dbReference type="GO" id="GO:0005886">
    <property type="term" value="C:plasma membrane"/>
    <property type="evidence" value="ECO:0007669"/>
    <property type="project" value="UniProtKB-SubCell"/>
</dbReference>
<dbReference type="InterPro" id="IPR004268">
    <property type="entry name" value="MurJ"/>
</dbReference>
<evidence type="ECO:0000256" key="2">
    <source>
        <dbReference type="ARBA" id="ARBA00022475"/>
    </source>
</evidence>
<keyword evidence="7 10" id="KW-0472">Membrane</keyword>
<comment type="function">
    <text evidence="8">Involved in peptidoglycan biosynthesis. Transports lipid-linked peptidoglycan precursors from the inner to the outer leaflet of the cytoplasmic membrane.</text>
</comment>
<protein>
    <submittedName>
        <fullName evidence="11">Putative virulence factor</fullName>
    </submittedName>
</protein>
<dbReference type="EMBL" id="UGKT01000001">
    <property type="protein sequence ID" value="STT02708.1"/>
    <property type="molecule type" value="Genomic_DNA"/>
</dbReference>
<name>A0A377V0T5_KLEPN</name>
<keyword evidence="2" id="KW-1003">Cell membrane</keyword>
<dbReference type="Pfam" id="PF03023">
    <property type="entry name" value="MurJ"/>
    <property type="match status" value="1"/>
</dbReference>